<feature type="region of interest" description="Disordered" evidence="1">
    <location>
        <begin position="23"/>
        <end position="46"/>
    </location>
</feature>
<evidence type="ECO:0000313" key="3">
    <source>
        <dbReference type="Proteomes" id="UP000315295"/>
    </source>
</evidence>
<accession>A0A540NHW7</accession>
<protein>
    <recommendedName>
        <fullName evidence="4">Pinin-like</fullName>
    </recommendedName>
</protein>
<evidence type="ECO:0000256" key="1">
    <source>
        <dbReference type="SAM" id="MobiDB-lite"/>
    </source>
</evidence>
<feature type="region of interest" description="Disordered" evidence="1">
    <location>
        <begin position="59"/>
        <end position="86"/>
    </location>
</feature>
<dbReference type="EMBL" id="VIEB01000038">
    <property type="protein sequence ID" value="TQE10626.1"/>
    <property type="molecule type" value="Genomic_DNA"/>
</dbReference>
<dbReference type="AlphaFoldDB" id="A0A540NHW7"/>
<proteinExistence type="predicted"/>
<dbReference type="Proteomes" id="UP000315295">
    <property type="component" value="Unassembled WGS sequence"/>
</dbReference>
<organism evidence="2 3">
    <name type="scientific">Malus baccata</name>
    <name type="common">Siberian crab apple</name>
    <name type="synonym">Pyrus baccata</name>
    <dbReference type="NCBI Taxonomy" id="106549"/>
    <lineage>
        <taxon>Eukaryota</taxon>
        <taxon>Viridiplantae</taxon>
        <taxon>Streptophyta</taxon>
        <taxon>Embryophyta</taxon>
        <taxon>Tracheophyta</taxon>
        <taxon>Spermatophyta</taxon>
        <taxon>Magnoliopsida</taxon>
        <taxon>eudicotyledons</taxon>
        <taxon>Gunneridae</taxon>
        <taxon>Pentapetalae</taxon>
        <taxon>rosids</taxon>
        <taxon>fabids</taxon>
        <taxon>Rosales</taxon>
        <taxon>Rosaceae</taxon>
        <taxon>Amygdaloideae</taxon>
        <taxon>Maleae</taxon>
        <taxon>Malus</taxon>
    </lineage>
</organism>
<evidence type="ECO:0000313" key="2">
    <source>
        <dbReference type="EMBL" id="TQE10626.1"/>
    </source>
</evidence>
<comment type="caution">
    <text evidence="2">The sequence shown here is derived from an EMBL/GenBank/DDBJ whole genome shotgun (WGS) entry which is preliminary data.</text>
</comment>
<keyword evidence="3" id="KW-1185">Reference proteome</keyword>
<gene>
    <name evidence="2" type="ORF">C1H46_003739</name>
</gene>
<evidence type="ECO:0008006" key="4">
    <source>
        <dbReference type="Google" id="ProtNLM"/>
    </source>
</evidence>
<name>A0A540NHW7_MALBA</name>
<reference evidence="2 3" key="1">
    <citation type="journal article" date="2019" name="G3 (Bethesda)">
        <title>Sequencing of a Wild Apple (Malus baccata) Genome Unravels the Differences Between Cultivated and Wild Apple Species Regarding Disease Resistance and Cold Tolerance.</title>
        <authorList>
            <person name="Chen X."/>
        </authorList>
    </citation>
    <scope>NUCLEOTIDE SEQUENCE [LARGE SCALE GENOMIC DNA]</scope>
    <source>
        <strain evidence="3">cv. Shandingzi</strain>
        <tissue evidence="2">Leaves</tissue>
    </source>
</reference>
<sequence>MPYMQQPPMPYMHQPPMPYMQQPPYEMPTYRPEMPSSDDVPIRGFSGMVAGAPLDVGMGRVFGSQGGSEEGSRQGTRSHSSSASAE</sequence>